<dbReference type="InterPro" id="IPR019791">
    <property type="entry name" value="Haem_peroxidase_animal"/>
</dbReference>
<dbReference type="GO" id="GO:0020037">
    <property type="term" value="F:heme binding"/>
    <property type="evidence" value="ECO:0007669"/>
    <property type="project" value="InterPro"/>
</dbReference>
<organism evidence="2 3">
    <name type="scientific">Teladorsagia circumcincta</name>
    <name type="common">Brown stomach worm</name>
    <name type="synonym">Ostertagia circumcincta</name>
    <dbReference type="NCBI Taxonomy" id="45464"/>
    <lineage>
        <taxon>Eukaryota</taxon>
        <taxon>Metazoa</taxon>
        <taxon>Ecdysozoa</taxon>
        <taxon>Nematoda</taxon>
        <taxon>Chromadorea</taxon>
        <taxon>Rhabditida</taxon>
        <taxon>Rhabditina</taxon>
        <taxon>Rhabditomorpha</taxon>
        <taxon>Strongyloidea</taxon>
        <taxon>Trichostrongylidae</taxon>
        <taxon>Teladorsagia</taxon>
    </lineage>
</organism>
<dbReference type="PROSITE" id="PS50292">
    <property type="entry name" value="PEROXIDASE_3"/>
    <property type="match status" value="1"/>
</dbReference>
<name>A0A2G9TIC1_TELCI</name>
<keyword evidence="1" id="KW-0575">Peroxidase</keyword>
<dbReference type="GO" id="GO:0006979">
    <property type="term" value="P:response to oxidative stress"/>
    <property type="evidence" value="ECO:0007669"/>
    <property type="project" value="InterPro"/>
</dbReference>
<evidence type="ECO:0008006" key="4">
    <source>
        <dbReference type="Google" id="ProtNLM"/>
    </source>
</evidence>
<protein>
    <recommendedName>
        <fullName evidence="4">Animal hem peroxidase</fullName>
    </recommendedName>
</protein>
<keyword evidence="3" id="KW-1185">Reference proteome</keyword>
<reference evidence="2 3" key="1">
    <citation type="submission" date="2015-09" db="EMBL/GenBank/DDBJ databases">
        <title>Draft genome of the parasitic nematode Teladorsagia circumcincta isolate WARC Sus (inbred).</title>
        <authorList>
            <person name="Mitreva M."/>
        </authorList>
    </citation>
    <scope>NUCLEOTIDE SEQUENCE [LARGE SCALE GENOMIC DNA]</scope>
    <source>
        <strain evidence="2 3">S</strain>
    </source>
</reference>
<evidence type="ECO:0000313" key="2">
    <source>
        <dbReference type="EMBL" id="PIO57717.1"/>
    </source>
</evidence>
<dbReference type="GO" id="GO:0004601">
    <property type="term" value="F:peroxidase activity"/>
    <property type="evidence" value="ECO:0007669"/>
    <property type="project" value="UniProtKB-KW"/>
</dbReference>
<sequence length="157" mass="17486">MPPSAVDALRSVYELVEDVDLFTGILSEIPMKGAMVGPTAGCIIAEQFSRIKKCDRFYYENPGPQQFTSDQLQQIRQVTLSSLICANHKWIRKLQPDSFSLPDELTNVPVDCNKFHEIDLSKWSDRGGCRVPEGSYLALGETAQTKPCTHCTCTQDG</sequence>
<gene>
    <name evidence="2" type="ORF">TELCIR_20863</name>
</gene>
<dbReference type="EMBL" id="KZ364200">
    <property type="protein sequence ID" value="PIO57717.1"/>
    <property type="molecule type" value="Genomic_DNA"/>
</dbReference>
<dbReference type="OrthoDB" id="823504at2759"/>
<dbReference type="Gene3D" id="1.10.640.10">
    <property type="entry name" value="Haem peroxidase domain superfamily, animal type"/>
    <property type="match status" value="1"/>
</dbReference>
<dbReference type="InterPro" id="IPR037120">
    <property type="entry name" value="Haem_peroxidase_sf_animal"/>
</dbReference>
<dbReference type="PANTHER" id="PTHR11475">
    <property type="entry name" value="OXIDASE/PEROXIDASE"/>
    <property type="match status" value="1"/>
</dbReference>
<accession>A0A2G9TIC1</accession>
<keyword evidence="1" id="KW-0560">Oxidoreductase</keyword>
<dbReference type="Proteomes" id="UP000230423">
    <property type="component" value="Unassembled WGS sequence"/>
</dbReference>
<evidence type="ECO:0000256" key="1">
    <source>
        <dbReference type="ARBA" id="ARBA00022559"/>
    </source>
</evidence>
<dbReference type="AlphaFoldDB" id="A0A2G9TIC1"/>
<proteinExistence type="predicted"/>
<dbReference type="Pfam" id="PF03098">
    <property type="entry name" value="An_peroxidase"/>
    <property type="match status" value="1"/>
</dbReference>
<dbReference type="PANTHER" id="PTHR11475:SF133">
    <property type="entry name" value="PEROXIDASE"/>
    <property type="match status" value="1"/>
</dbReference>
<dbReference type="InterPro" id="IPR010255">
    <property type="entry name" value="Haem_peroxidase_sf"/>
</dbReference>
<feature type="non-terminal residue" evidence="2">
    <location>
        <position position="157"/>
    </location>
</feature>
<evidence type="ECO:0000313" key="3">
    <source>
        <dbReference type="Proteomes" id="UP000230423"/>
    </source>
</evidence>
<dbReference type="SUPFAM" id="SSF48113">
    <property type="entry name" value="Heme-dependent peroxidases"/>
    <property type="match status" value="1"/>
</dbReference>